<gene>
    <name evidence="1" type="ORF">S01H1_71672</name>
</gene>
<comment type="caution">
    <text evidence="1">The sequence shown here is derived from an EMBL/GenBank/DDBJ whole genome shotgun (WGS) entry which is preliminary data.</text>
</comment>
<name>X0WY92_9ZZZZ</name>
<feature type="non-terminal residue" evidence="1">
    <location>
        <position position="244"/>
    </location>
</feature>
<feature type="non-terminal residue" evidence="1">
    <location>
        <position position="1"/>
    </location>
</feature>
<dbReference type="EMBL" id="BARS01047743">
    <property type="protein sequence ID" value="GAG29398.1"/>
    <property type="molecule type" value="Genomic_DNA"/>
</dbReference>
<dbReference type="AlphaFoldDB" id="X0WY92"/>
<evidence type="ECO:0000313" key="1">
    <source>
        <dbReference type="EMBL" id="GAG29398.1"/>
    </source>
</evidence>
<sequence length="244" mass="27470">FDWPVEIKVSILNVDVDTLIDTLSQPPDTVIVMPFPGDPDYSQTFSIEEDSAYDTLTHPNPINLTLDEVWCITSPFFLQITYTGGTVEHNPSLVMSHGDDLPDTNHNWLLWEGDYYEWDTAWVDYDHPGRAIMRVVGYPYAIDCHQLCWWWFPGTTAAPNGMPDFDQYQFGPDSAVMCGPTAAANCLIWLDAIHSIQDPDGLIRLLSDYFDTDPDSGTLVDSITVGLDSLFAEYSLNLYSAQLQ</sequence>
<accession>X0WY92</accession>
<organism evidence="1">
    <name type="scientific">marine sediment metagenome</name>
    <dbReference type="NCBI Taxonomy" id="412755"/>
    <lineage>
        <taxon>unclassified sequences</taxon>
        <taxon>metagenomes</taxon>
        <taxon>ecological metagenomes</taxon>
    </lineage>
</organism>
<proteinExistence type="predicted"/>
<protein>
    <submittedName>
        <fullName evidence="1">Uncharacterized protein</fullName>
    </submittedName>
</protein>
<reference evidence="1" key="1">
    <citation type="journal article" date="2014" name="Front. Microbiol.">
        <title>High frequency of phylogenetically diverse reductive dehalogenase-homologous genes in deep subseafloor sedimentary metagenomes.</title>
        <authorList>
            <person name="Kawai M."/>
            <person name="Futagami T."/>
            <person name="Toyoda A."/>
            <person name="Takaki Y."/>
            <person name="Nishi S."/>
            <person name="Hori S."/>
            <person name="Arai W."/>
            <person name="Tsubouchi T."/>
            <person name="Morono Y."/>
            <person name="Uchiyama I."/>
            <person name="Ito T."/>
            <person name="Fujiyama A."/>
            <person name="Inagaki F."/>
            <person name="Takami H."/>
        </authorList>
    </citation>
    <scope>NUCLEOTIDE SEQUENCE</scope>
    <source>
        <strain evidence="1">Expedition CK06-06</strain>
    </source>
</reference>